<dbReference type="Gene3D" id="1.20.1250.20">
    <property type="entry name" value="MFS general substrate transporter like domains"/>
    <property type="match status" value="1"/>
</dbReference>
<evidence type="ECO:0000313" key="8">
    <source>
        <dbReference type="EMBL" id="MFD0947103.1"/>
    </source>
</evidence>
<dbReference type="SUPFAM" id="SSF103473">
    <property type="entry name" value="MFS general substrate transporter"/>
    <property type="match status" value="1"/>
</dbReference>
<dbReference type="PANTHER" id="PTHR23504:SF15">
    <property type="entry name" value="MAJOR FACILITATOR SUPERFAMILY (MFS) PROFILE DOMAIN-CONTAINING PROTEIN"/>
    <property type="match status" value="1"/>
</dbReference>
<evidence type="ECO:0000256" key="1">
    <source>
        <dbReference type="ARBA" id="ARBA00004141"/>
    </source>
</evidence>
<feature type="transmembrane region" description="Helical" evidence="6">
    <location>
        <begin position="306"/>
        <end position="328"/>
    </location>
</feature>
<dbReference type="PANTHER" id="PTHR23504">
    <property type="entry name" value="MAJOR FACILITATOR SUPERFAMILY DOMAIN-CONTAINING PROTEIN 10"/>
    <property type="match status" value="1"/>
</dbReference>
<evidence type="ECO:0000256" key="5">
    <source>
        <dbReference type="ARBA" id="ARBA00023136"/>
    </source>
</evidence>
<protein>
    <submittedName>
        <fullName evidence="8">MFS transporter</fullName>
    </submittedName>
</protein>
<feature type="transmembrane region" description="Helical" evidence="6">
    <location>
        <begin position="166"/>
        <end position="184"/>
    </location>
</feature>
<dbReference type="PROSITE" id="PS50850">
    <property type="entry name" value="MFS"/>
    <property type="match status" value="1"/>
</dbReference>
<dbReference type="RefSeq" id="WP_264944546.1">
    <property type="nucleotide sequence ID" value="NZ_JAPDRA010000005.1"/>
</dbReference>
<dbReference type="InterPro" id="IPR036259">
    <property type="entry name" value="MFS_trans_sf"/>
</dbReference>
<keyword evidence="2" id="KW-0813">Transport</keyword>
<dbReference type="InterPro" id="IPR011701">
    <property type="entry name" value="MFS"/>
</dbReference>
<comment type="caution">
    <text evidence="8">The sequence shown here is derived from an EMBL/GenBank/DDBJ whole genome shotgun (WGS) entry which is preliminary data.</text>
</comment>
<evidence type="ECO:0000256" key="2">
    <source>
        <dbReference type="ARBA" id="ARBA00022448"/>
    </source>
</evidence>
<name>A0ABW3HAB1_9SPHN</name>
<dbReference type="Pfam" id="PF07690">
    <property type="entry name" value="MFS_1"/>
    <property type="match status" value="1"/>
</dbReference>
<sequence>MTFHHRAVPIVLTAVLIDSIGFGIVLPVLPRLIVELGHVTMADAARIGGYMLAAYSVMQLIAAPILGNLGDALGRRPVLLFSMIAFSADYALQAAAPSIAWLFLGRMIAGIAGASFGPANAVLADVTPPDRRAATFGMMGAAFGIGFILGPALGGALSLLGPRAPFVAAAAAALLNALWIYFFLPETLAPERRRRFDWRKAHIIGSFEPLRHAGRAKWLIAVAFLWYCGHMVYPATWAFWGELAAGWDERMIGLSLAASGLSMALVQTFVTSRAIRRFGEERTVVLGLVAGGLAFVAYVFVRQTWIIYLILAFSAFQALVSPSVNALLSRYTSASHQGSLMGGLAALNSVAAALSPFALSQALAFGAERGFTGGNFVVAAALTAMALAIVLLRVLPGARREPGETAGDQPS</sequence>
<feature type="transmembrane region" description="Helical" evidence="6">
    <location>
        <begin position="340"/>
        <end position="364"/>
    </location>
</feature>
<keyword evidence="5 6" id="KW-0472">Membrane</keyword>
<feature type="transmembrane region" description="Helical" evidence="6">
    <location>
        <begin position="376"/>
        <end position="395"/>
    </location>
</feature>
<feature type="transmembrane region" description="Helical" evidence="6">
    <location>
        <begin position="47"/>
        <end position="66"/>
    </location>
</feature>
<keyword evidence="4 6" id="KW-1133">Transmembrane helix</keyword>
<feature type="transmembrane region" description="Helical" evidence="6">
    <location>
        <begin position="78"/>
        <end position="96"/>
    </location>
</feature>
<evidence type="ECO:0000256" key="6">
    <source>
        <dbReference type="SAM" id="Phobius"/>
    </source>
</evidence>
<dbReference type="InterPro" id="IPR020846">
    <property type="entry name" value="MFS_dom"/>
</dbReference>
<comment type="subcellular location">
    <subcellularLocation>
        <location evidence="1">Membrane</location>
        <topology evidence="1">Multi-pass membrane protein</topology>
    </subcellularLocation>
</comment>
<feature type="transmembrane region" description="Helical" evidence="6">
    <location>
        <begin position="252"/>
        <end position="271"/>
    </location>
</feature>
<proteinExistence type="predicted"/>
<dbReference type="Proteomes" id="UP001596977">
    <property type="component" value="Unassembled WGS sequence"/>
</dbReference>
<feature type="transmembrane region" description="Helical" evidence="6">
    <location>
        <begin position="136"/>
        <end position="160"/>
    </location>
</feature>
<evidence type="ECO:0000259" key="7">
    <source>
        <dbReference type="PROSITE" id="PS50850"/>
    </source>
</evidence>
<dbReference type="PRINTS" id="PR01035">
    <property type="entry name" value="TCRTETA"/>
</dbReference>
<accession>A0ABW3HAB1</accession>
<feature type="transmembrane region" description="Helical" evidence="6">
    <location>
        <begin position="283"/>
        <end position="300"/>
    </location>
</feature>
<evidence type="ECO:0000256" key="4">
    <source>
        <dbReference type="ARBA" id="ARBA00022989"/>
    </source>
</evidence>
<gene>
    <name evidence="8" type="ORF">ACFQ1E_12205</name>
</gene>
<keyword evidence="3 6" id="KW-0812">Transmembrane</keyword>
<feature type="transmembrane region" description="Helical" evidence="6">
    <location>
        <begin position="7"/>
        <end position="27"/>
    </location>
</feature>
<feature type="transmembrane region" description="Helical" evidence="6">
    <location>
        <begin position="218"/>
        <end position="240"/>
    </location>
</feature>
<organism evidence="8 9">
    <name type="scientific">Sphingomonas canadensis</name>
    <dbReference type="NCBI Taxonomy" id="1219257"/>
    <lineage>
        <taxon>Bacteria</taxon>
        <taxon>Pseudomonadati</taxon>
        <taxon>Pseudomonadota</taxon>
        <taxon>Alphaproteobacteria</taxon>
        <taxon>Sphingomonadales</taxon>
        <taxon>Sphingomonadaceae</taxon>
        <taxon>Sphingomonas</taxon>
    </lineage>
</organism>
<evidence type="ECO:0000256" key="3">
    <source>
        <dbReference type="ARBA" id="ARBA00022692"/>
    </source>
</evidence>
<keyword evidence="9" id="KW-1185">Reference proteome</keyword>
<evidence type="ECO:0000313" key="9">
    <source>
        <dbReference type="Proteomes" id="UP001596977"/>
    </source>
</evidence>
<feature type="transmembrane region" description="Helical" evidence="6">
    <location>
        <begin position="102"/>
        <end position="124"/>
    </location>
</feature>
<reference evidence="9" key="1">
    <citation type="journal article" date="2019" name="Int. J. Syst. Evol. Microbiol.">
        <title>The Global Catalogue of Microorganisms (GCM) 10K type strain sequencing project: providing services to taxonomists for standard genome sequencing and annotation.</title>
        <authorList>
            <consortium name="The Broad Institute Genomics Platform"/>
            <consortium name="The Broad Institute Genome Sequencing Center for Infectious Disease"/>
            <person name="Wu L."/>
            <person name="Ma J."/>
        </authorList>
    </citation>
    <scope>NUCLEOTIDE SEQUENCE [LARGE SCALE GENOMIC DNA]</scope>
    <source>
        <strain evidence="9">CCUG 62982</strain>
    </source>
</reference>
<dbReference type="InterPro" id="IPR001958">
    <property type="entry name" value="Tet-R_TetA/multi-R_MdtG-like"/>
</dbReference>
<feature type="domain" description="Major facilitator superfamily (MFS) profile" evidence="7">
    <location>
        <begin position="7"/>
        <end position="398"/>
    </location>
</feature>
<dbReference type="EMBL" id="JBHTJG010000005">
    <property type="protein sequence ID" value="MFD0947103.1"/>
    <property type="molecule type" value="Genomic_DNA"/>
</dbReference>